<evidence type="ECO:0000313" key="2">
    <source>
        <dbReference type="EMBL" id="TFY56331.1"/>
    </source>
</evidence>
<evidence type="ECO:0000313" key="1">
    <source>
        <dbReference type="EMBL" id="KAH9833884.1"/>
    </source>
</evidence>
<organism evidence="2 3">
    <name type="scientific">Rhodofomes roseus</name>
    <dbReference type="NCBI Taxonomy" id="34475"/>
    <lineage>
        <taxon>Eukaryota</taxon>
        <taxon>Fungi</taxon>
        <taxon>Dikarya</taxon>
        <taxon>Basidiomycota</taxon>
        <taxon>Agaricomycotina</taxon>
        <taxon>Agaricomycetes</taxon>
        <taxon>Polyporales</taxon>
        <taxon>Rhodofomes</taxon>
    </lineage>
</organism>
<dbReference type="GeneID" id="72008485"/>
<evidence type="ECO:0000313" key="4">
    <source>
        <dbReference type="Proteomes" id="UP000814176"/>
    </source>
</evidence>
<keyword evidence="4" id="KW-1185">Reference proteome</keyword>
<proteinExistence type="predicted"/>
<dbReference type="EMBL" id="JADCUA010000017">
    <property type="protein sequence ID" value="KAH9833884.1"/>
    <property type="molecule type" value="Genomic_DNA"/>
</dbReference>
<comment type="caution">
    <text evidence="2">The sequence shown here is derived from an EMBL/GenBank/DDBJ whole genome shotgun (WGS) entry which is preliminary data.</text>
</comment>
<dbReference type="Proteomes" id="UP000814176">
    <property type="component" value="Unassembled WGS sequence"/>
</dbReference>
<gene>
    <name evidence="1" type="ORF">C8Q71DRAFT_860149</name>
    <name evidence="2" type="ORF">EVJ58_g7709</name>
</gene>
<reference evidence="1 4" key="2">
    <citation type="journal article" date="2021" name="Environ. Microbiol.">
        <title>Gene family expansions and transcriptome signatures uncover fungal adaptations to wood decay.</title>
        <authorList>
            <person name="Hage H."/>
            <person name="Miyauchi S."/>
            <person name="Viragh M."/>
            <person name="Drula E."/>
            <person name="Min B."/>
            <person name="Chaduli D."/>
            <person name="Navarro D."/>
            <person name="Favel A."/>
            <person name="Norest M."/>
            <person name="Lesage-Meessen L."/>
            <person name="Balint B."/>
            <person name="Merenyi Z."/>
            <person name="de Eugenio L."/>
            <person name="Morin E."/>
            <person name="Martinez A.T."/>
            <person name="Baldrian P."/>
            <person name="Stursova M."/>
            <person name="Martinez M.J."/>
            <person name="Novotny C."/>
            <person name="Magnuson J.K."/>
            <person name="Spatafora J.W."/>
            <person name="Maurice S."/>
            <person name="Pangilinan J."/>
            <person name="Andreopoulos W."/>
            <person name="LaButti K."/>
            <person name="Hundley H."/>
            <person name="Na H."/>
            <person name="Kuo A."/>
            <person name="Barry K."/>
            <person name="Lipzen A."/>
            <person name="Henrissat B."/>
            <person name="Riley R."/>
            <person name="Ahrendt S."/>
            <person name="Nagy L.G."/>
            <person name="Grigoriev I.V."/>
            <person name="Martin F."/>
            <person name="Rosso M.N."/>
        </authorList>
    </citation>
    <scope>NUCLEOTIDE SEQUENCE [LARGE SCALE GENOMIC DNA]</scope>
    <source>
        <strain evidence="1 4">CIRM-BRFM 1785</strain>
    </source>
</reference>
<dbReference type="OrthoDB" id="2800028at2759"/>
<accession>A0A4Y9Y4I7</accession>
<evidence type="ECO:0000313" key="3">
    <source>
        <dbReference type="Proteomes" id="UP000298390"/>
    </source>
</evidence>
<sequence length="224" mass="25058">MNDRTVDRATNQHGINIADGLTGYTPRNNVERFLIESFPGNPGIRDMFITVDEEIDAELRSLGYEGTGEQFAERRKQYDDRCNAMIARAGGALPICGAKPKRGDAIRIVDLPGSDIVIRLFDGGLQDARQYLLDFIDRHTRAPVNAPEDYVIYRLAAEEADTYPLKSWETATGISRDHVPPGEERFSVIEALTYRVEYPTGFVEFVAPVRQAQNLVPVVEAVQN</sequence>
<protein>
    <submittedName>
        <fullName evidence="2">Uncharacterized protein</fullName>
    </submittedName>
</protein>
<reference evidence="2 3" key="1">
    <citation type="submission" date="2019-01" db="EMBL/GenBank/DDBJ databases">
        <title>Genome sequencing of the rare red list fungi Fomitopsis rosea.</title>
        <authorList>
            <person name="Buettner E."/>
            <person name="Kellner H."/>
        </authorList>
    </citation>
    <scope>NUCLEOTIDE SEQUENCE [LARGE SCALE GENOMIC DNA]</scope>
    <source>
        <strain evidence="2 3">DSM 105464</strain>
    </source>
</reference>
<dbReference type="RefSeq" id="XP_047776600.1">
    <property type="nucleotide sequence ID" value="XM_047927753.1"/>
</dbReference>
<name>A0A4Y9Y4I7_9APHY</name>
<dbReference type="AlphaFoldDB" id="A0A4Y9Y4I7"/>
<dbReference type="EMBL" id="SEKV01000513">
    <property type="protein sequence ID" value="TFY56331.1"/>
    <property type="molecule type" value="Genomic_DNA"/>
</dbReference>
<dbReference type="Proteomes" id="UP000298390">
    <property type="component" value="Unassembled WGS sequence"/>
</dbReference>